<keyword evidence="1" id="KW-0409">Iron storage</keyword>
<dbReference type="GO" id="GO:0005829">
    <property type="term" value="C:cytosol"/>
    <property type="evidence" value="ECO:0007669"/>
    <property type="project" value="TreeGrafter"/>
</dbReference>
<dbReference type="GO" id="GO:0020037">
    <property type="term" value="F:heme binding"/>
    <property type="evidence" value="ECO:0007669"/>
    <property type="project" value="TreeGrafter"/>
</dbReference>
<proteinExistence type="predicted"/>
<dbReference type="EMBL" id="DVHB01000089">
    <property type="protein sequence ID" value="HIR39764.1"/>
    <property type="molecule type" value="Genomic_DNA"/>
</dbReference>
<evidence type="ECO:0000256" key="2">
    <source>
        <dbReference type="ARBA" id="ARBA00023004"/>
    </source>
</evidence>
<gene>
    <name evidence="4" type="ORF">IAB90_05205</name>
</gene>
<feature type="domain" description="Ferritin/DPS" evidence="3">
    <location>
        <begin position="56"/>
        <end position="189"/>
    </location>
</feature>
<dbReference type="Pfam" id="PF00210">
    <property type="entry name" value="Ferritin"/>
    <property type="match status" value="1"/>
</dbReference>
<evidence type="ECO:0000313" key="4">
    <source>
        <dbReference type="EMBL" id="HIR39764.1"/>
    </source>
</evidence>
<accession>A0A9D1DBX8</accession>
<dbReference type="PANTHER" id="PTHR30295:SF0">
    <property type="entry name" value="BACTERIOFERRITIN"/>
    <property type="match status" value="1"/>
</dbReference>
<evidence type="ECO:0000259" key="3">
    <source>
        <dbReference type="Pfam" id="PF00210"/>
    </source>
</evidence>
<dbReference type="Gene3D" id="1.20.1260.10">
    <property type="match status" value="2"/>
</dbReference>
<dbReference type="InterPro" id="IPR009078">
    <property type="entry name" value="Ferritin-like_SF"/>
</dbReference>
<name>A0A9D1DBX8_9FIRM</name>
<evidence type="ECO:0000256" key="1">
    <source>
        <dbReference type="ARBA" id="ARBA00022434"/>
    </source>
</evidence>
<reference evidence="4" key="2">
    <citation type="journal article" date="2021" name="PeerJ">
        <title>Extensive microbial diversity within the chicken gut microbiome revealed by metagenomics and culture.</title>
        <authorList>
            <person name="Gilroy R."/>
            <person name="Ravi A."/>
            <person name="Getino M."/>
            <person name="Pursley I."/>
            <person name="Horton D.L."/>
            <person name="Alikhan N.F."/>
            <person name="Baker D."/>
            <person name="Gharbi K."/>
            <person name="Hall N."/>
            <person name="Watson M."/>
            <person name="Adriaenssens E.M."/>
            <person name="Foster-Nyarko E."/>
            <person name="Jarju S."/>
            <person name="Secka A."/>
            <person name="Antonio M."/>
            <person name="Oren A."/>
            <person name="Chaudhuri R.R."/>
            <person name="La Ragione R."/>
            <person name="Hildebrand F."/>
            <person name="Pallen M.J."/>
        </authorList>
    </citation>
    <scope>NUCLEOTIDE SEQUENCE</scope>
    <source>
        <strain evidence="4">ChiW25-3613</strain>
    </source>
</reference>
<reference evidence="4" key="1">
    <citation type="submission" date="2020-10" db="EMBL/GenBank/DDBJ databases">
        <authorList>
            <person name="Gilroy R."/>
        </authorList>
    </citation>
    <scope>NUCLEOTIDE SEQUENCE</scope>
    <source>
        <strain evidence="4">ChiW25-3613</strain>
    </source>
</reference>
<organism evidence="4 5">
    <name type="scientific">Candidatus Coproplasma stercoripullorum</name>
    <dbReference type="NCBI Taxonomy" id="2840751"/>
    <lineage>
        <taxon>Bacteria</taxon>
        <taxon>Bacillati</taxon>
        <taxon>Bacillota</taxon>
        <taxon>Clostridia</taxon>
        <taxon>Eubacteriales</taxon>
        <taxon>Candidatus Coproplasma</taxon>
    </lineage>
</organism>
<keyword evidence="2" id="KW-0408">Iron</keyword>
<dbReference type="PANTHER" id="PTHR30295">
    <property type="entry name" value="BACTERIOFERRITIN"/>
    <property type="match status" value="1"/>
</dbReference>
<dbReference type="AlphaFoldDB" id="A0A9D1DBX8"/>
<comment type="caution">
    <text evidence="4">The sequence shown here is derived from an EMBL/GenBank/DDBJ whole genome shotgun (WGS) entry which is preliminary data.</text>
</comment>
<sequence length="190" mass="21537">MTQKIFAQNKLIVTLNLKEIVMPKPMTADKPFPTTEGLCRDAYSLRVISPAYATPASELNAILQYLYHYHHFKACGYADFADTIESIAIAEMMHLKLLGASILALGAAPIYTANPPALFNFYSAKFVTYSRALVCMAEDDVRAEKQAIRGYERMLCMLRNQRVKEIIERILEDERMHLAAFEDILHSLKS</sequence>
<dbReference type="GO" id="GO:0004322">
    <property type="term" value="F:ferroxidase activity"/>
    <property type="evidence" value="ECO:0007669"/>
    <property type="project" value="TreeGrafter"/>
</dbReference>
<dbReference type="GO" id="GO:0006879">
    <property type="term" value="P:intracellular iron ion homeostasis"/>
    <property type="evidence" value="ECO:0007669"/>
    <property type="project" value="UniProtKB-KW"/>
</dbReference>
<dbReference type="InterPro" id="IPR012347">
    <property type="entry name" value="Ferritin-like"/>
</dbReference>
<dbReference type="GO" id="GO:0008199">
    <property type="term" value="F:ferric iron binding"/>
    <property type="evidence" value="ECO:0007669"/>
    <property type="project" value="InterPro"/>
</dbReference>
<dbReference type="SUPFAM" id="SSF47240">
    <property type="entry name" value="Ferritin-like"/>
    <property type="match status" value="1"/>
</dbReference>
<evidence type="ECO:0000313" key="5">
    <source>
        <dbReference type="Proteomes" id="UP000824179"/>
    </source>
</evidence>
<dbReference type="InterPro" id="IPR008331">
    <property type="entry name" value="Ferritin_DPS_dom"/>
</dbReference>
<protein>
    <recommendedName>
        <fullName evidence="3">Ferritin/DPS domain-containing protein</fullName>
    </recommendedName>
</protein>
<dbReference type="Proteomes" id="UP000824179">
    <property type="component" value="Unassembled WGS sequence"/>
</dbReference>